<evidence type="ECO:0000256" key="3">
    <source>
        <dbReference type="ARBA" id="ARBA00022448"/>
    </source>
</evidence>
<evidence type="ECO:0000256" key="5">
    <source>
        <dbReference type="ARBA" id="ARBA00022692"/>
    </source>
</evidence>
<evidence type="ECO:0000313" key="13">
    <source>
        <dbReference type="EMBL" id="TRY16197.1"/>
    </source>
</evidence>
<dbReference type="InterPro" id="IPR002299">
    <property type="entry name" value="Porin_Neis"/>
</dbReference>
<comment type="subcellular location">
    <subcellularLocation>
        <location evidence="1">Cell outer membrane</location>
        <topology evidence="1">Multi-pass membrane protein</topology>
    </subcellularLocation>
</comment>
<evidence type="ECO:0000256" key="11">
    <source>
        <dbReference type="SAM" id="SignalP"/>
    </source>
</evidence>
<dbReference type="InterPro" id="IPR050298">
    <property type="entry name" value="Gram-neg_bact_OMP"/>
</dbReference>
<keyword evidence="9" id="KW-0472">Membrane</keyword>
<keyword evidence="4" id="KW-1134">Transmembrane beta strand</keyword>
<dbReference type="PANTHER" id="PTHR34501:SF9">
    <property type="entry name" value="MAJOR OUTER MEMBRANE PROTEIN P.IA"/>
    <property type="match status" value="1"/>
</dbReference>
<evidence type="ECO:0000256" key="4">
    <source>
        <dbReference type="ARBA" id="ARBA00022452"/>
    </source>
</evidence>
<protein>
    <submittedName>
        <fullName evidence="13">Porin</fullName>
    </submittedName>
</protein>
<evidence type="ECO:0000256" key="7">
    <source>
        <dbReference type="ARBA" id="ARBA00023065"/>
    </source>
</evidence>
<proteinExistence type="predicted"/>
<evidence type="ECO:0000256" key="9">
    <source>
        <dbReference type="ARBA" id="ARBA00023136"/>
    </source>
</evidence>
<keyword evidence="3" id="KW-0813">Transport</keyword>
<sequence>MKKTLISASVASVLTLASFGALAEGPNFYGRLDLAVTNSDQSTTLQGGTNGVTVGESGTYLENNFSHVGLKGSESLTNNIDIIYQMEFQVENTSSEGDVFKARNTFLGLKTVAGTVLIGRNDTVFKQAEGGIDAFGNSNADIDRLVAGQTRAADGIWYYSPKIADLVTLNATYLMTDNNQGAGTDSDAQYALSATLGDKKFKAQNYYFAAAYNKGISNIDAYRAVAQAKFGDFKVGGFFQDTESQKYDNLEGNTYFVNAVYNLNGVNLKIQYGADESGLSKYFTNSFGLLNPNDADTAANETNAMLASISDVNVQNITVGADYKISKSTMVYGHYAMYTGDYKIAGAKIDLEDDNVFTVGMRYNF</sequence>
<dbReference type="InterPro" id="IPR023614">
    <property type="entry name" value="Porin_dom_sf"/>
</dbReference>
<dbReference type="AlphaFoldDB" id="A0A553JUQ9"/>
<accession>A0A553JUQ9</accession>
<feature type="signal peptide" evidence="11">
    <location>
        <begin position="1"/>
        <end position="23"/>
    </location>
</feature>
<dbReference type="OrthoDB" id="6251156at2"/>
<keyword evidence="10" id="KW-0998">Cell outer membrane</keyword>
<organism evidence="13 14">
    <name type="scientific">Shewanella hanedai</name>
    <name type="common">Alteromonas hanedai</name>
    <dbReference type="NCBI Taxonomy" id="25"/>
    <lineage>
        <taxon>Bacteria</taxon>
        <taxon>Pseudomonadati</taxon>
        <taxon>Pseudomonadota</taxon>
        <taxon>Gammaproteobacteria</taxon>
        <taxon>Alteromonadales</taxon>
        <taxon>Shewanellaceae</taxon>
        <taxon>Shewanella</taxon>
    </lineage>
</organism>
<dbReference type="RefSeq" id="WP_143562642.1">
    <property type="nucleotide sequence ID" value="NZ_BMPL01000001.1"/>
</dbReference>
<dbReference type="GO" id="GO:0006811">
    <property type="term" value="P:monoatomic ion transport"/>
    <property type="evidence" value="ECO:0007669"/>
    <property type="project" value="UniProtKB-KW"/>
</dbReference>
<comment type="subunit">
    <text evidence="2">Homotrimer.</text>
</comment>
<feature type="chain" id="PRO_5022195464" evidence="11">
    <location>
        <begin position="24"/>
        <end position="365"/>
    </location>
</feature>
<dbReference type="Gene3D" id="2.40.160.10">
    <property type="entry name" value="Porin"/>
    <property type="match status" value="1"/>
</dbReference>
<dbReference type="GO" id="GO:0046930">
    <property type="term" value="C:pore complex"/>
    <property type="evidence" value="ECO:0007669"/>
    <property type="project" value="UniProtKB-KW"/>
</dbReference>
<dbReference type="InterPro" id="IPR033900">
    <property type="entry name" value="Gram_neg_porin_domain"/>
</dbReference>
<dbReference type="EMBL" id="VKGK01000001">
    <property type="protein sequence ID" value="TRY16197.1"/>
    <property type="molecule type" value="Genomic_DNA"/>
</dbReference>
<keyword evidence="14" id="KW-1185">Reference proteome</keyword>
<dbReference type="GO" id="GO:0015288">
    <property type="term" value="F:porin activity"/>
    <property type="evidence" value="ECO:0007669"/>
    <property type="project" value="UniProtKB-KW"/>
</dbReference>
<dbReference type="PANTHER" id="PTHR34501">
    <property type="entry name" value="PROTEIN YDDL-RELATED"/>
    <property type="match status" value="1"/>
</dbReference>
<dbReference type="GO" id="GO:0009279">
    <property type="term" value="C:cell outer membrane"/>
    <property type="evidence" value="ECO:0007669"/>
    <property type="project" value="UniProtKB-SubCell"/>
</dbReference>
<keyword evidence="5" id="KW-0812">Transmembrane</keyword>
<dbReference type="Pfam" id="PF13609">
    <property type="entry name" value="Porin_4"/>
    <property type="match status" value="1"/>
</dbReference>
<keyword evidence="8" id="KW-0626">Porin</keyword>
<gene>
    <name evidence="13" type="ORF">FN961_00770</name>
</gene>
<feature type="domain" description="Porin" evidence="12">
    <location>
        <begin position="11"/>
        <end position="341"/>
    </location>
</feature>
<dbReference type="SUPFAM" id="SSF56935">
    <property type="entry name" value="Porins"/>
    <property type="match status" value="1"/>
</dbReference>
<evidence type="ECO:0000256" key="10">
    <source>
        <dbReference type="ARBA" id="ARBA00023237"/>
    </source>
</evidence>
<comment type="caution">
    <text evidence="13">The sequence shown here is derived from an EMBL/GenBank/DDBJ whole genome shotgun (WGS) entry which is preliminary data.</text>
</comment>
<reference evidence="14" key="1">
    <citation type="submission" date="2019-07" db="EMBL/GenBank/DDBJ databases">
        <title>Shewanella sp. YLB-08 draft genomic sequence.</title>
        <authorList>
            <person name="Yu L."/>
        </authorList>
    </citation>
    <scope>NUCLEOTIDE SEQUENCE [LARGE SCALE GENOMIC DNA]</scope>
    <source>
        <strain evidence="14">JCM 20706</strain>
    </source>
</reference>
<evidence type="ECO:0000259" key="12">
    <source>
        <dbReference type="Pfam" id="PF13609"/>
    </source>
</evidence>
<dbReference type="Proteomes" id="UP000318126">
    <property type="component" value="Unassembled WGS sequence"/>
</dbReference>
<evidence type="ECO:0000256" key="6">
    <source>
        <dbReference type="ARBA" id="ARBA00022729"/>
    </source>
</evidence>
<name>A0A553JUQ9_SHEHA</name>
<dbReference type="CDD" id="cd00342">
    <property type="entry name" value="gram_neg_porins"/>
    <property type="match status" value="1"/>
</dbReference>
<evidence type="ECO:0000256" key="8">
    <source>
        <dbReference type="ARBA" id="ARBA00023114"/>
    </source>
</evidence>
<dbReference type="PRINTS" id="PR00184">
    <property type="entry name" value="NEISSPPORIN"/>
</dbReference>
<keyword evidence="6 11" id="KW-0732">Signal</keyword>
<evidence type="ECO:0000256" key="1">
    <source>
        <dbReference type="ARBA" id="ARBA00004571"/>
    </source>
</evidence>
<evidence type="ECO:0000256" key="2">
    <source>
        <dbReference type="ARBA" id="ARBA00011233"/>
    </source>
</evidence>
<keyword evidence="7" id="KW-0406">Ion transport</keyword>
<evidence type="ECO:0000313" key="14">
    <source>
        <dbReference type="Proteomes" id="UP000318126"/>
    </source>
</evidence>